<dbReference type="Pfam" id="PF00589">
    <property type="entry name" value="Phage_integrase"/>
    <property type="match status" value="1"/>
</dbReference>
<dbReference type="PANTHER" id="PTHR30349:SF64">
    <property type="entry name" value="PROPHAGE INTEGRASE INTD-RELATED"/>
    <property type="match status" value="1"/>
</dbReference>
<keyword evidence="6" id="KW-1185">Reference proteome</keyword>
<sequence length="436" mass="49871">MQSTVTSIILDTRRALKDGTYPVKLRVTFQRKQKYYPTDFSYTPENFEKLMSPKPGKFFKEDKIKLQTVEHKMNQIIQKLPYFSFNELDRRLLKNSSRHEAFSSYEAAIARLKEEGRLGNAGFFESARNSLWCYVHGAPFTKIKGTTKKKIAALMKSRAQYQPLPFTAITVQFLKDYEKWMCKGGRSISTVGMYLRTLRTLFNDAIAAGDVSAELYPFGKRKYQIPSGVNVKKALPMADIAKIFTYTPTSESEARCRDLWIFSYLCNGINVKDMARLQYRQIDKDTVTFTRAKTEHANRHQSKAIVAILSPQAQDIIKKWGNKPRKSDSYVFPILRQGLTAEQEQANIKQAIKNINFYMARIAEGVGIEKKVTTYTARHSFSTVLKRAGVSTSFISESLGHANEKTTQNYLDSFETDAKRQVISKLTAFEEFALKA</sequence>
<dbReference type="Pfam" id="PF13102">
    <property type="entry name" value="Phage_int_SAM_5"/>
    <property type="match status" value="1"/>
</dbReference>
<dbReference type="GO" id="GO:0006310">
    <property type="term" value="P:DNA recombination"/>
    <property type="evidence" value="ECO:0007669"/>
    <property type="project" value="UniProtKB-KW"/>
</dbReference>
<dbReference type="Gene3D" id="1.10.443.10">
    <property type="entry name" value="Intergrase catalytic core"/>
    <property type="match status" value="1"/>
</dbReference>
<evidence type="ECO:0000259" key="4">
    <source>
        <dbReference type="PROSITE" id="PS51898"/>
    </source>
</evidence>
<dbReference type="EMBL" id="LVWA01000005">
    <property type="protein sequence ID" value="OKL40018.1"/>
    <property type="molecule type" value="Genomic_DNA"/>
</dbReference>
<evidence type="ECO:0000256" key="2">
    <source>
        <dbReference type="ARBA" id="ARBA00023125"/>
    </source>
</evidence>
<evidence type="ECO:0000256" key="3">
    <source>
        <dbReference type="ARBA" id="ARBA00023172"/>
    </source>
</evidence>
<dbReference type="Pfam" id="PF17293">
    <property type="entry name" value="Arm-DNA-bind_5"/>
    <property type="match status" value="1"/>
</dbReference>
<dbReference type="RefSeq" id="WP_073852125.1">
    <property type="nucleotide sequence ID" value="NZ_LVWA01000005.1"/>
</dbReference>
<dbReference type="InterPro" id="IPR010998">
    <property type="entry name" value="Integrase_recombinase_N"/>
</dbReference>
<dbReference type="Proteomes" id="UP000186551">
    <property type="component" value="Unassembled WGS sequence"/>
</dbReference>
<feature type="domain" description="Tyr recombinase" evidence="4">
    <location>
        <begin position="230"/>
        <end position="424"/>
    </location>
</feature>
<dbReference type="PROSITE" id="PS51898">
    <property type="entry name" value="TYR_RECOMBINASE"/>
    <property type="match status" value="1"/>
</dbReference>
<dbReference type="InterPro" id="IPR013762">
    <property type="entry name" value="Integrase-like_cat_sf"/>
</dbReference>
<comment type="caution">
    <text evidence="5">The sequence shown here is derived from an EMBL/GenBank/DDBJ whole genome shotgun (WGS) entry which is preliminary data.</text>
</comment>
<dbReference type="InterPro" id="IPR050090">
    <property type="entry name" value="Tyrosine_recombinase_XerCD"/>
</dbReference>
<keyword evidence="3" id="KW-0233">DNA recombination</keyword>
<evidence type="ECO:0000313" key="5">
    <source>
        <dbReference type="EMBL" id="OKL40018.1"/>
    </source>
</evidence>
<organism evidence="5 6">
    <name type="scientific">Pontibacter flavimaris</name>
    <dbReference type="NCBI Taxonomy" id="1797110"/>
    <lineage>
        <taxon>Bacteria</taxon>
        <taxon>Pseudomonadati</taxon>
        <taxon>Bacteroidota</taxon>
        <taxon>Cytophagia</taxon>
        <taxon>Cytophagales</taxon>
        <taxon>Hymenobacteraceae</taxon>
        <taxon>Pontibacter</taxon>
    </lineage>
</organism>
<dbReference type="GO" id="GO:0003677">
    <property type="term" value="F:DNA binding"/>
    <property type="evidence" value="ECO:0007669"/>
    <property type="project" value="UniProtKB-KW"/>
</dbReference>
<keyword evidence="2" id="KW-0238">DNA-binding</keyword>
<dbReference type="AlphaFoldDB" id="A0A1Q5PCQ0"/>
<protein>
    <recommendedName>
        <fullName evidence="4">Tyr recombinase domain-containing protein</fullName>
    </recommendedName>
</protein>
<dbReference type="InterPro" id="IPR025269">
    <property type="entry name" value="SAM-like_dom"/>
</dbReference>
<comment type="similarity">
    <text evidence="1">Belongs to the 'phage' integrase family.</text>
</comment>
<dbReference type="InterPro" id="IPR011010">
    <property type="entry name" value="DNA_brk_join_enz"/>
</dbReference>
<dbReference type="PANTHER" id="PTHR30349">
    <property type="entry name" value="PHAGE INTEGRASE-RELATED"/>
    <property type="match status" value="1"/>
</dbReference>
<evidence type="ECO:0000313" key="6">
    <source>
        <dbReference type="Proteomes" id="UP000186551"/>
    </source>
</evidence>
<dbReference type="InterPro" id="IPR002104">
    <property type="entry name" value="Integrase_catalytic"/>
</dbReference>
<evidence type="ECO:0000256" key="1">
    <source>
        <dbReference type="ARBA" id="ARBA00008857"/>
    </source>
</evidence>
<name>A0A1Q5PCQ0_9BACT</name>
<dbReference type="OrthoDB" id="1094492at2"/>
<gene>
    <name evidence="5" type="ORF">A3841_16790</name>
</gene>
<dbReference type="GO" id="GO:0015074">
    <property type="term" value="P:DNA integration"/>
    <property type="evidence" value="ECO:0007669"/>
    <property type="project" value="InterPro"/>
</dbReference>
<reference evidence="5 6" key="1">
    <citation type="submission" date="2016-03" db="EMBL/GenBank/DDBJ databases">
        <title>Genome sequence of Pontibacter sp. nov., of the family cytophagaceae, isolated from marine sediment of the Yellow Sea, China.</title>
        <authorList>
            <person name="Zhang G."/>
            <person name="Zhang R."/>
        </authorList>
    </citation>
    <scope>NUCLEOTIDE SEQUENCE [LARGE SCALE GENOMIC DNA]</scope>
    <source>
        <strain evidence="5 6">S10-8</strain>
    </source>
</reference>
<dbReference type="SUPFAM" id="SSF56349">
    <property type="entry name" value="DNA breaking-rejoining enzymes"/>
    <property type="match status" value="1"/>
</dbReference>
<dbReference type="Gene3D" id="1.10.150.130">
    <property type="match status" value="1"/>
</dbReference>
<dbReference type="InterPro" id="IPR035386">
    <property type="entry name" value="Arm-DNA-bind_5"/>
</dbReference>
<accession>A0A1Q5PCQ0</accession>
<dbReference type="STRING" id="1797110.A3841_16790"/>
<proteinExistence type="inferred from homology"/>